<dbReference type="EMBL" id="VDCH01000006">
    <property type="protein sequence ID" value="TNJ39352.1"/>
    <property type="molecule type" value="Genomic_DNA"/>
</dbReference>
<keyword evidence="6 7" id="KW-0269">Exonuclease</keyword>
<keyword evidence="7" id="KW-0255">Endonuclease</keyword>
<evidence type="ECO:0000259" key="8">
    <source>
        <dbReference type="Pfam" id="PF00149"/>
    </source>
</evidence>
<dbReference type="OrthoDB" id="9773856at2"/>
<evidence type="ECO:0000256" key="7">
    <source>
        <dbReference type="RuleBase" id="RU363069"/>
    </source>
</evidence>
<comment type="function">
    <text evidence="7">SbcCD cleaves DNA hairpin structures. These structures can inhibit DNA replication and are intermediates in certain DNA recombination reactions. The complex acts as a 3'-&gt;5' double strand exonuclease that can open hairpins. It also has a 5' single-strand endonuclease activity.</text>
</comment>
<keyword evidence="4 7" id="KW-0540">Nuclease</keyword>
<evidence type="ECO:0000256" key="1">
    <source>
        <dbReference type="ARBA" id="ARBA00010555"/>
    </source>
</evidence>
<dbReference type="PANTHER" id="PTHR30337">
    <property type="entry name" value="COMPONENT OF ATP-DEPENDENT DSDNA EXONUCLEASE"/>
    <property type="match status" value="1"/>
</dbReference>
<comment type="caution">
    <text evidence="10">The sequence shown here is derived from an EMBL/GenBank/DDBJ whole genome shotgun (WGS) entry which is preliminary data.</text>
</comment>
<dbReference type="CDD" id="cd00840">
    <property type="entry name" value="MPP_Mre11_N"/>
    <property type="match status" value="1"/>
</dbReference>
<evidence type="ECO:0000313" key="11">
    <source>
        <dbReference type="Proteomes" id="UP000308271"/>
    </source>
</evidence>
<protein>
    <recommendedName>
        <fullName evidence="3 7">Nuclease SbcCD subunit D</fullName>
    </recommendedName>
</protein>
<keyword evidence="7" id="KW-0235">DNA replication</keyword>
<organism evidence="10 11">
    <name type="scientific">Chlorobaculum thiosulfatiphilum</name>
    <name type="common">Chlorobium limicola f.sp. thiosulfatophilum</name>
    <dbReference type="NCBI Taxonomy" id="115852"/>
    <lineage>
        <taxon>Bacteria</taxon>
        <taxon>Pseudomonadati</taxon>
        <taxon>Chlorobiota</taxon>
        <taxon>Chlorobiia</taxon>
        <taxon>Chlorobiales</taxon>
        <taxon>Chlorobiaceae</taxon>
        <taxon>Chlorobaculum</taxon>
    </lineage>
</organism>
<reference evidence="10 11" key="1">
    <citation type="submission" date="2019-05" db="EMBL/GenBank/DDBJ databases">
        <title>Draft Whole-Genome sequence of the green sulfur bacterium Chlorobaculum thiosulfatiphilum DSM 249.</title>
        <authorList>
            <person name="Meyer T.E."/>
            <person name="Kyndt J.A."/>
        </authorList>
    </citation>
    <scope>NUCLEOTIDE SEQUENCE [LARGE SCALE GENOMIC DNA]</scope>
    <source>
        <strain evidence="10 11">DSM 249</strain>
    </source>
</reference>
<dbReference type="InterPro" id="IPR041796">
    <property type="entry name" value="Mre11_N"/>
</dbReference>
<name>A0A5C4S7Y5_CHLTI</name>
<dbReference type="GO" id="GO:0008408">
    <property type="term" value="F:3'-5' exonuclease activity"/>
    <property type="evidence" value="ECO:0007669"/>
    <property type="project" value="InterPro"/>
</dbReference>
<dbReference type="GO" id="GO:0004519">
    <property type="term" value="F:endonuclease activity"/>
    <property type="evidence" value="ECO:0007669"/>
    <property type="project" value="UniProtKB-KW"/>
</dbReference>
<dbReference type="InterPro" id="IPR029052">
    <property type="entry name" value="Metallo-depent_PP-like"/>
</dbReference>
<evidence type="ECO:0000256" key="6">
    <source>
        <dbReference type="ARBA" id="ARBA00022839"/>
    </source>
</evidence>
<evidence type="ECO:0000313" key="10">
    <source>
        <dbReference type="EMBL" id="TNJ39352.1"/>
    </source>
</evidence>
<evidence type="ECO:0000259" key="9">
    <source>
        <dbReference type="Pfam" id="PF12320"/>
    </source>
</evidence>
<evidence type="ECO:0000256" key="3">
    <source>
        <dbReference type="ARBA" id="ARBA00013365"/>
    </source>
</evidence>
<dbReference type="NCBIfam" id="TIGR00619">
    <property type="entry name" value="sbcd"/>
    <property type="match status" value="1"/>
</dbReference>
<comment type="subunit">
    <text evidence="2 7">Heterodimer of SbcC and SbcD.</text>
</comment>
<dbReference type="Gene3D" id="3.30.160.720">
    <property type="match status" value="1"/>
</dbReference>
<dbReference type="Proteomes" id="UP000308271">
    <property type="component" value="Unassembled WGS sequence"/>
</dbReference>
<dbReference type="GO" id="GO:0006260">
    <property type="term" value="P:DNA replication"/>
    <property type="evidence" value="ECO:0007669"/>
    <property type="project" value="UniProtKB-KW"/>
</dbReference>
<keyword evidence="5 7" id="KW-0378">Hydrolase</keyword>
<dbReference type="Pfam" id="PF00149">
    <property type="entry name" value="Metallophos"/>
    <property type="match status" value="1"/>
</dbReference>
<feature type="domain" description="Nuclease SbcCD subunit D C-terminal" evidence="9">
    <location>
        <begin position="289"/>
        <end position="384"/>
    </location>
</feature>
<dbReference type="InterPro" id="IPR050535">
    <property type="entry name" value="DNA_Repair-Maintenance_Comp"/>
</dbReference>
<evidence type="ECO:0000256" key="4">
    <source>
        <dbReference type="ARBA" id="ARBA00022722"/>
    </source>
</evidence>
<dbReference type="GO" id="GO:0006310">
    <property type="term" value="P:DNA recombination"/>
    <property type="evidence" value="ECO:0007669"/>
    <property type="project" value="UniProtKB-KW"/>
</dbReference>
<feature type="domain" description="Calcineurin-like phosphoesterase" evidence="8">
    <location>
        <begin position="3"/>
        <end position="241"/>
    </location>
</feature>
<evidence type="ECO:0000256" key="5">
    <source>
        <dbReference type="ARBA" id="ARBA00022801"/>
    </source>
</evidence>
<proteinExistence type="inferred from homology"/>
<keyword evidence="11" id="KW-1185">Reference proteome</keyword>
<sequence length="419" mass="46151">MSLRILHTSDWHLGRSLFGRSRLHEFEAFLDWLAGTVESRGIEVLVVAGDIFDTTTPGNATQRLYYQFLNRIALSPDSPCRHVVITSGNHDSPTFLDAPKELLRSFDVHVIGAATGELADEVRVLRDRQGNPEAIVCAVPFLRDRDIRTVEPGESLEDKIRKLSEGVSLHYAEIARIADEIRKSLGAEIPVIAMGHLFTAGCVTVEGDGVREVYAGALSLVCSTAFPPVFDYVALGHLHVPQKAGGEERLRYCGSPIPMGFGESKQQKLVLQVDFEGRKPAVTEIKIPCFQPLERLAGSLDELSLSIAALRAAGSNAWLEIDYSGDEPPAVVQEAMEKAVAGSLLEIRRIRNNRPLQQALRQSATDETLQQLDPVAVFSRCLDAYGTDESLRPALLESYREVLRSIREEDVLAEKEAGQ</sequence>
<accession>A0A5C4S7Y5</accession>
<dbReference type="InterPro" id="IPR026843">
    <property type="entry name" value="SbcD_C"/>
</dbReference>
<dbReference type="Gene3D" id="3.60.21.10">
    <property type="match status" value="1"/>
</dbReference>
<dbReference type="SUPFAM" id="SSF56300">
    <property type="entry name" value="Metallo-dependent phosphatases"/>
    <property type="match status" value="1"/>
</dbReference>
<evidence type="ECO:0000256" key="2">
    <source>
        <dbReference type="ARBA" id="ARBA00011322"/>
    </source>
</evidence>
<keyword evidence="7" id="KW-0233">DNA recombination</keyword>
<dbReference type="RefSeq" id="WP_139456481.1">
    <property type="nucleotide sequence ID" value="NZ_VDCH01000006.1"/>
</dbReference>
<comment type="similarity">
    <text evidence="1 7">Belongs to the SbcD family.</text>
</comment>
<dbReference type="PANTHER" id="PTHR30337:SF0">
    <property type="entry name" value="NUCLEASE SBCCD SUBUNIT D"/>
    <property type="match status" value="1"/>
</dbReference>
<dbReference type="InterPro" id="IPR004843">
    <property type="entry name" value="Calcineurin-like_PHP"/>
</dbReference>
<gene>
    <name evidence="7 10" type="primary">sbcD</name>
    <name evidence="10" type="ORF">FGF66_04385</name>
</gene>
<dbReference type="InterPro" id="IPR004593">
    <property type="entry name" value="SbcD"/>
</dbReference>
<dbReference type="AlphaFoldDB" id="A0A5C4S7Y5"/>
<dbReference type="Pfam" id="PF12320">
    <property type="entry name" value="SbcD_C"/>
    <property type="match status" value="1"/>
</dbReference>